<organism evidence="3 4">
    <name type="scientific">Eubacterium pyruvativorans</name>
    <dbReference type="NCBI Taxonomy" id="155865"/>
    <lineage>
        <taxon>Bacteria</taxon>
        <taxon>Bacillati</taxon>
        <taxon>Bacillota</taxon>
        <taxon>Clostridia</taxon>
        <taxon>Eubacteriales</taxon>
        <taxon>Eubacteriaceae</taxon>
        <taxon>Eubacterium</taxon>
    </lineage>
</organism>
<evidence type="ECO:0000313" key="4">
    <source>
        <dbReference type="Proteomes" id="UP000198817"/>
    </source>
</evidence>
<dbReference type="PANTHER" id="PTHR43830:SF3">
    <property type="entry name" value="PROTEIN PSP1"/>
    <property type="match status" value="1"/>
</dbReference>
<dbReference type="PROSITE" id="PS51411">
    <property type="entry name" value="PSP1_C"/>
    <property type="match status" value="1"/>
</dbReference>
<dbReference type="InterPro" id="IPR007557">
    <property type="entry name" value="PSP1_C"/>
</dbReference>
<reference evidence="3 4" key="1">
    <citation type="submission" date="2016-10" db="EMBL/GenBank/DDBJ databases">
        <authorList>
            <person name="de Groot N.N."/>
        </authorList>
    </citation>
    <scope>NUCLEOTIDE SEQUENCE [LARGE SCALE GENOMIC DNA]</scope>
    <source>
        <strain evidence="3 4">KHGC13</strain>
    </source>
</reference>
<feature type="compositionally biased region" description="Polar residues" evidence="1">
    <location>
        <begin position="32"/>
        <end position="42"/>
    </location>
</feature>
<dbReference type="NCBIfam" id="NF041131">
    <property type="entry name" value="RicT_YaaT_fam"/>
    <property type="match status" value="1"/>
</dbReference>
<feature type="compositionally biased region" description="Basic and acidic residues" evidence="1">
    <location>
        <begin position="483"/>
        <end position="492"/>
    </location>
</feature>
<keyword evidence="4" id="KW-1185">Reference proteome</keyword>
<proteinExistence type="predicted"/>
<dbReference type="GO" id="GO:0005737">
    <property type="term" value="C:cytoplasm"/>
    <property type="evidence" value="ECO:0007669"/>
    <property type="project" value="TreeGrafter"/>
</dbReference>
<dbReference type="Proteomes" id="UP000198817">
    <property type="component" value="Unassembled WGS sequence"/>
</dbReference>
<dbReference type="Pfam" id="PF04468">
    <property type="entry name" value="PSP1"/>
    <property type="match status" value="1"/>
</dbReference>
<dbReference type="PANTHER" id="PTHR43830">
    <property type="entry name" value="PROTEIN PSP1"/>
    <property type="match status" value="1"/>
</dbReference>
<evidence type="ECO:0000256" key="1">
    <source>
        <dbReference type="SAM" id="MobiDB-lite"/>
    </source>
</evidence>
<feature type="compositionally biased region" description="Basic and acidic residues" evidence="1">
    <location>
        <begin position="1"/>
        <end position="20"/>
    </location>
</feature>
<protein>
    <submittedName>
        <fullName evidence="3">Cell fate regulator YaaT, PSP1 superfamily (Controls sporulation, competence, biofilm development)</fullName>
    </submittedName>
</protein>
<dbReference type="InterPro" id="IPR047767">
    <property type="entry name" value="PSP1-like"/>
</dbReference>
<feature type="region of interest" description="Disordered" evidence="1">
    <location>
        <begin position="1"/>
        <end position="87"/>
    </location>
</feature>
<name>A0A1I7H767_9FIRM</name>
<evidence type="ECO:0000313" key="3">
    <source>
        <dbReference type="EMBL" id="SFU56515.1"/>
    </source>
</evidence>
<feature type="region of interest" description="Disordered" evidence="1">
    <location>
        <begin position="369"/>
        <end position="388"/>
    </location>
</feature>
<dbReference type="STRING" id="155865.SAMN05216515_1145"/>
<evidence type="ECO:0000259" key="2">
    <source>
        <dbReference type="PROSITE" id="PS51411"/>
    </source>
</evidence>
<gene>
    <name evidence="3" type="ORF">SAMN05216508_1135</name>
</gene>
<dbReference type="AlphaFoldDB" id="A0A1I7H767"/>
<feature type="region of interest" description="Disordered" evidence="1">
    <location>
        <begin position="399"/>
        <end position="492"/>
    </location>
</feature>
<accession>A0A1I7H767</accession>
<feature type="compositionally biased region" description="Basic and acidic residues" evidence="1">
    <location>
        <begin position="403"/>
        <end position="424"/>
    </location>
</feature>
<feature type="compositionally biased region" description="Basic and acidic residues" evidence="1">
    <location>
        <begin position="431"/>
        <end position="467"/>
    </location>
</feature>
<dbReference type="EMBL" id="FPBT01000013">
    <property type="protein sequence ID" value="SFU56515.1"/>
    <property type="molecule type" value="Genomic_DNA"/>
</dbReference>
<feature type="domain" description="PSP1 C-terminal" evidence="2">
    <location>
        <begin position="152"/>
        <end position="237"/>
    </location>
</feature>
<sequence length="492" mass="54655">MENRDRMAPADREVLTKPAEEEMAADGAAGSVTETSGASEVNENPEVIAVPEAPEANENPDAGDSPEENAAPETPEAPEEDFPAMPAHPHITADVVGVRFKKMGKMYYFDPNGLDPKAEEHVIVETARGMEFGTVSMGVTAVNDNDVVKPLKKVVRIADEEDIRRHEENEAKKGDAMRICQEKIAKHHLEMKLIDVEYTFDNNKIIFYFTADGRVDFRELVKDLAGVFKMRIELRQIGVRDEAKMLGGIGCCGRELCCATWLTDFQPVSIKMTKTQNLSLNPTKISGVCGRLMCCLKYENDTYLKLGKDLPSVNERVKTEDGMGKVIETNILKGTVRVRMYTGEKDENGQDKLGSDIIEYGKEDIVRLGKRRNGKAPERSGSHGCGKCPKMMAEAALKAAAAAKEKADRVENSGEGQDRPDGSRRSSGGGSRRERRERPNRSSARDRRKDDRKRERKPEESGREKSGRSGRSGSRNGHRRRKNQDGGERNES</sequence>